<feature type="coiled-coil region" evidence="2">
    <location>
        <begin position="26"/>
        <end position="278"/>
    </location>
</feature>
<feature type="compositionally biased region" description="Acidic residues" evidence="3">
    <location>
        <begin position="557"/>
        <end position="570"/>
    </location>
</feature>
<organism evidence="4 5">
    <name type="scientific">Dimorphilus gyrociliatus</name>
    <dbReference type="NCBI Taxonomy" id="2664684"/>
    <lineage>
        <taxon>Eukaryota</taxon>
        <taxon>Metazoa</taxon>
        <taxon>Spiralia</taxon>
        <taxon>Lophotrochozoa</taxon>
        <taxon>Annelida</taxon>
        <taxon>Polychaeta</taxon>
        <taxon>Polychaeta incertae sedis</taxon>
        <taxon>Dinophilidae</taxon>
        <taxon>Dimorphilus</taxon>
    </lineage>
</organism>
<dbReference type="PANTHER" id="PTHR32123:SF9">
    <property type="entry name" value="PROTEIN SPINDLY"/>
    <property type="match status" value="1"/>
</dbReference>
<dbReference type="EMBL" id="CAJFCJ010000009">
    <property type="protein sequence ID" value="CAD5119271.1"/>
    <property type="molecule type" value="Genomic_DNA"/>
</dbReference>
<keyword evidence="5" id="KW-1185">Reference proteome</keyword>
<name>A0A7I8VSM7_9ANNE</name>
<dbReference type="PANTHER" id="PTHR32123">
    <property type="entry name" value="BICD FAMILY-LIKE CARGO ADAPTER"/>
    <property type="match status" value="1"/>
</dbReference>
<dbReference type="AlphaFoldDB" id="A0A7I8VSM7"/>
<protein>
    <submittedName>
        <fullName evidence="4">DgyrCDS7899</fullName>
    </submittedName>
</protein>
<feature type="coiled-coil region" evidence="2">
    <location>
        <begin position="336"/>
        <end position="363"/>
    </location>
</feature>
<keyword evidence="1 2" id="KW-0175">Coiled coil</keyword>
<evidence type="ECO:0000313" key="4">
    <source>
        <dbReference type="EMBL" id="CAD5119271.1"/>
    </source>
</evidence>
<dbReference type="OrthoDB" id="2121607at2759"/>
<evidence type="ECO:0000256" key="1">
    <source>
        <dbReference type="ARBA" id="ARBA00023054"/>
    </source>
</evidence>
<feature type="region of interest" description="Disordered" evidence="3">
    <location>
        <begin position="491"/>
        <end position="582"/>
    </location>
</feature>
<evidence type="ECO:0000256" key="2">
    <source>
        <dbReference type="SAM" id="Coils"/>
    </source>
</evidence>
<evidence type="ECO:0000256" key="3">
    <source>
        <dbReference type="SAM" id="MobiDB-lite"/>
    </source>
</evidence>
<proteinExistence type="predicted"/>
<evidence type="ECO:0000313" key="5">
    <source>
        <dbReference type="Proteomes" id="UP000549394"/>
    </source>
</evidence>
<reference evidence="4 5" key="1">
    <citation type="submission" date="2020-08" db="EMBL/GenBank/DDBJ databases">
        <authorList>
            <person name="Hejnol A."/>
        </authorList>
    </citation>
    <scope>NUCLEOTIDE SEQUENCE [LARGE SCALE GENOMIC DNA]</scope>
</reference>
<sequence>MSENGISSDISESIAGLQSNGSYDDISKLRQQIALLDEKLKDKNEQLDKAGKVGLELLSSNNSLQKTLEDESTRFTSEIEKLSQEKFSLQQSLECSKRTKKELETEVESLQDRLSSKDEEFANDFDDLKRKHAMEMNKKVSSLENEINEAEKKNSIQTEQIKDLKNQVKELTLELQERRSSPVGRLQTSVLMEQNSKLKEDLLMQNNRIHELERNKMKIEEELKEAIRKVSRLQTDLGDSQNETLSYSQYLEKSRLEVKELRSEMDDIKLQYDKHNKKGNSLFAEVEDRRIQAEKELLQFRVKYENLARSHKITSETLEKFKMQLSNVLTLNSGVKNLDKERMRKLENELHEAHSEITSLAHQLEITNVKLAESKSPFDGFSMSGAIKEGELNLLDFTEYLKSLIETKEKEKKEVEKKLAQERTFRLATSDELVQTQRRLYEAKSHCEKYKGMYFELSVELRTIRLKYEPEKVVQEREEKEKREQYFEEKLSDDEIFEEPNNKENKDKIRPKEIVKKPEPEVENPVLKERKKVVSVSDKVQVHNYTPEQSFSRLSEGGDDEEERVTEEKEETSKRKGRKQYKKVVDVANLSSTRENPECKTQ</sequence>
<feature type="compositionally biased region" description="Basic and acidic residues" evidence="3">
    <location>
        <begin position="500"/>
        <end position="520"/>
    </location>
</feature>
<dbReference type="Proteomes" id="UP000549394">
    <property type="component" value="Unassembled WGS sequence"/>
</dbReference>
<accession>A0A7I8VSM7</accession>
<dbReference type="InterPro" id="IPR051149">
    <property type="entry name" value="Spindly/BICDR_Dynein_Adapter"/>
</dbReference>
<gene>
    <name evidence="4" type="ORF">DGYR_LOCUS7539</name>
</gene>
<feature type="compositionally biased region" description="Polar residues" evidence="3">
    <location>
        <begin position="543"/>
        <end position="553"/>
    </location>
</feature>
<comment type="caution">
    <text evidence="4">The sequence shown here is derived from an EMBL/GenBank/DDBJ whole genome shotgun (WGS) entry which is preliminary data.</text>
</comment>